<protein>
    <submittedName>
        <fullName evidence="1">Uncharacterized protein</fullName>
    </submittedName>
</protein>
<sequence length="134" mass="15064">MSPPDLPDYRKYHADPKLDLLVALIYNTTEPLNSQKGDGSMFRKLFQKLIGREESHPLKAMLDTNLGFEIITSGDPAHNHSFAQVPWDRERLGSDFCDPDPDRGVPIAFPMATYKDLFRCQCGAEGVKSVRAII</sequence>
<dbReference type="AlphaFoldDB" id="A0A1G2I7S2"/>
<gene>
    <name evidence="1" type="ORF">A3F47_00020</name>
</gene>
<evidence type="ECO:0000313" key="2">
    <source>
        <dbReference type="Proteomes" id="UP000179214"/>
    </source>
</evidence>
<organism evidence="1 2">
    <name type="scientific">Candidatus Staskawiczbacteria bacterium RIFCSPHIGHO2_12_FULL_38_11</name>
    <dbReference type="NCBI Taxonomy" id="1802209"/>
    <lineage>
        <taxon>Bacteria</taxon>
        <taxon>Candidatus Staskawicziibacteriota</taxon>
    </lineage>
</organism>
<accession>A0A1G2I7S2</accession>
<evidence type="ECO:0000313" key="1">
    <source>
        <dbReference type="EMBL" id="OGZ70769.1"/>
    </source>
</evidence>
<dbReference type="EMBL" id="MHOV01000002">
    <property type="protein sequence ID" value="OGZ70769.1"/>
    <property type="molecule type" value="Genomic_DNA"/>
</dbReference>
<proteinExistence type="predicted"/>
<reference evidence="1 2" key="1">
    <citation type="journal article" date="2016" name="Nat. Commun.">
        <title>Thousands of microbial genomes shed light on interconnected biogeochemical processes in an aquifer system.</title>
        <authorList>
            <person name="Anantharaman K."/>
            <person name="Brown C.T."/>
            <person name="Hug L.A."/>
            <person name="Sharon I."/>
            <person name="Castelle C.J."/>
            <person name="Probst A.J."/>
            <person name="Thomas B.C."/>
            <person name="Singh A."/>
            <person name="Wilkins M.J."/>
            <person name="Karaoz U."/>
            <person name="Brodie E.L."/>
            <person name="Williams K.H."/>
            <person name="Hubbard S.S."/>
            <person name="Banfield J.F."/>
        </authorList>
    </citation>
    <scope>NUCLEOTIDE SEQUENCE [LARGE SCALE GENOMIC DNA]</scope>
</reference>
<dbReference type="Proteomes" id="UP000179214">
    <property type="component" value="Unassembled WGS sequence"/>
</dbReference>
<name>A0A1G2I7S2_9BACT</name>
<comment type="caution">
    <text evidence="1">The sequence shown here is derived from an EMBL/GenBank/DDBJ whole genome shotgun (WGS) entry which is preliminary data.</text>
</comment>